<accession>A0ABP0TG35</accession>
<organism evidence="1 2">
    <name type="scientific">Sphagnum troendelagicum</name>
    <dbReference type="NCBI Taxonomy" id="128251"/>
    <lineage>
        <taxon>Eukaryota</taxon>
        <taxon>Viridiplantae</taxon>
        <taxon>Streptophyta</taxon>
        <taxon>Embryophyta</taxon>
        <taxon>Bryophyta</taxon>
        <taxon>Sphagnophytina</taxon>
        <taxon>Sphagnopsida</taxon>
        <taxon>Sphagnales</taxon>
        <taxon>Sphagnaceae</taxon>
        <taxon>Sphagnum</taxon>
    </lineage>
</organism>
<sequence>MNAKSPRPLGGTHEDNCSSIQQPHFQCVLKVRMAASLMALCIAVLQVSSMESRPPDADNLSRGNIGAVEELQALFPQPSLLQFTYADFDAVVHFATVAYMSERNTLMLLDAMKAHKVKILIYSSTCATYGEPKRDANHRRYTAGKLKQDLQLGSN</sequence>
<protein>
    <recommendedName>
        <fullName evidence="3">NAD-dependent epimerase/dehydratase domain-containing protein</fullName>
    </recommendedName>
</protein>
<dbReference type="SUPFAM" id="SSF51735">
    <property type="entry name" value="NAD(P)-binding Rossmann-fold domains"/>
    <property type="match status" value="1"/>
</dbReference>
<dbReference type="Proteomes" id="UP001497512">
    <property type="component" value="Chromosome 11"/>
</dbReference>
<evidence type="ECO:0000313" key="1">
    <source>
        <dbReference type="EMBL" id="CAK9195706.1"/>
    </source>
</evidence>
<evidence type="ECO:0000313" key="2">
    <source>
        <dbReference type="Proteomes" id="UP001497512"/>
    </source>
</evidence>
<proteinExistence type="predicted"/>
<reference evidence="1" key="1">
    <citation type="submission" date="2024-02" db="EMBL/GenBank/DDBJ databases">
        <authorList>
            <consortium name="ELIXIR-Norway"/>
            <consortium name="Elixir Norway"/>
        </authorList>
    </citation>
    <scope>NUCLEOTIDE SEQUENCE</scope>
</reference>
<keyword evidence="2" id="KW-1185">Reference proteome</keyword>
<gene>
    <name evidence="1" type="ORF">CSSPTR1EN2_LOCUS3096</name>
</gene>
<dbReference type="Gene3D" id="3.40.50.720">
    <property type="entry name" value="NAD(P)-binding Rossmann-like Domain"/>
    <property type="match status" value="1"/>
</dbReference>
<dbReference type="InterPro" id="IPR036291">
    <property type="entry name" value="NAD(P)-bd_dom_sf"/>
</dbReference>
<name>A0ABP0TG35_9BRYO</name>
<evidence type="ECO:0008006" key="3">
    <source>
        <dbReference type="Google" id="ProtNLM"/>
    </source>
</evidence>
<dbReference type="EMBL" id="OZ019903">
    <property type="protein sequence ID" value="CAK9195706.1"/>
    <property type="molecule type" value="Genomic_DNA"/>
</dbReference>